<evidence type="ECO:0000256" key="5">
    <source>
        <dbReference type="NCBIfam" id="TIGR02228"/>
    </source>
</evidence>
<dbReference type="SUPFAM" id="SSF51306">
    <property type="entry name" value="LexA/Signal peptidase"/>
    <property type="match status" value="1"/>
</dbReference>
<dbReference type="GO" id="GO:0006465">
    <property type="term" value="P:signal peptide processing"/>
    <property type="evidence" value="ECO:0007669"/>
    <property type="project" value="UniProtKB-UniRule"/>
</dbReference>
<evidence type="ECO:0000256" key="6">
    <source>
        <dbReference type="SAM" id="MobiDB-lite"/>
    </source>
</evidence>
<organism evidence="8 9">
    <name type="scientific">Cryobacterium frigoriphilum</name>
    <dbReference type="NCBI Taxonomy" id="1259150"/>
    <lineage>
        <taxon>Bacteria</taxon>
        <taxon>Bacillati</taxon>
        <taxon>Actinomycetota</taxon>
        <taxon>Actinomycetes</taxon>
        <taxon>Micrococcales</taxon>
        <taxon>Microbacteriaceae</taxon>
        <taxon>Cryobacterium</taxon>
    </lineage>
</organism>
<dbReference type="InterPro" id="IPR019533">
    <property type="entry name" value="Peptidase_S26"/>
</dbReference>
<dbReference type="PANTHER" id="PTHR10806:SF6">
    <property type="entry name" value="SIGNAL PEPTIDASE COMPLEX CATALYTIC SUBUNIT SEC11"/>
    <property type="match status" value="1"/>
</dbReference>
<dbReference type="AlphaFoldDB" id="A0A4R9A8T9"/>
<dbReference type="EMBL" id="SOHE01000019">
    <property type="protein sequence ID" value="TFD53546.1"/>
    <property type="molecule type" value="Genomic_DNA"/>
</dbReference>
<evidence type="ECO:0000256" key="2">
    <source>
        <dbReference type="ARBA" id="ARBA00022692"/>
    </source>
</evidence>
<dbReference type="NCBIfam" id="TIGR02228">
    <property type="entry name" value="sigpep_I_arch"/>
    <property type="match status" value="1"/>
</dbReference>
<evidence type="ECO:0000313" key="9">
    <source>
        <dbReference type="Proteomes" id="UP000297447"/>
    </source>
</evidence>
<name>A0A4R9A8T9_9MICO</name>
<keyword evidence="4 7" id="KW-0472">Membrane</keyword>
<dbReference type="InterPro" id="IPR036286">
    <property type="entry name" value="LexA/Signal_pep-like_sf"/>
</dbReference>
<feature type="region of interest" description="Disordered" evidence="6">
    <location>
        <begin position="211"/>
        <end position="239"/>
    </location>
</feature>
<feature type="non-terminal residue" evidence="8">
    <location>
        <position position="239"/>
    </location>
</feature>
<keyword evidence="3 7" id="KW-1133">Transmembrane helix</keyword>
<keyword evidence="9" id="KW-1185">Reference proteome</keyword>
<feature type="transmembrane region" description="Helical" evidence="7">
    <location>
        <begin position="61"/>
        <end position="86"/>
    </location>
</feature>
<evidence type="ECO:0000256" key="3">
    <source>
        <dbReference type="ARBA" id="ARBA00022989"/>
    </source>
</evidence>
<dbReference type="CDD" id="cd06530">
    <property type="entry name" value="S26_SPase_I"/>
    <property type="match status" value="1"/>
</dbReference>
<dbReference type="EC" id="3.4.21.89" evidence="5"/>
<protein>
    <recommendedName>
        <fullName evidence="5">Signal peptidase I</fullName>
        <ecNumber evidence="5">3.4.21.89</ecNumber>
    </recommendedName>
</protein>
<dbReference type="GO" id="GO:0004252">
    <property type="term" value="F:serine-type endopeptidase activity"/>
    <property type="evidence" value="ECO:0007669"/>
    <property type="project" value="UniProtKB-UniRule"/>
</dbReference>
<comment type="caution">
    <text evidence="8">The sequence shown here is derived from an EMBL/GenBank/DDBJ whole genome shotgun (WGS) entry which is preliminary data.</text>
</comment>
<reference evidence="8 9" key="1">
    <citation type="submission" date="2019-03" db="EMBL/GenBank/DDBJ databases">
        <title>Genomics of glacier-inhabiting Cryobacterium strains.</title>
        <authorList>
            <person name="Liu Q."/>
            <person name="Xin Y.-H."/>
        </authorList>
    </citation>
    <scope>NUCLEOTIDE SEQUENCE [LARGE SCALE GENOMIC DNA]</scope>
    <source>
        <strain evidence="8 9">Hh14</strain>
    </source>
</reference>
<dbReference type="GO" id="GO:0009003">
    <property type="term" value="F:signal peptidase activity"/>
    <property type="evidence" value="ECO:0007669"/>
    <property type="project" value="UniProtKB-EC"/>
</dbReference>
<dbReference type="OrthoDB" id="5241786at2"/>
<dbReference type="InterPro" id="IPR001733">
    <property type="entry name" value="Peptidase_S26B"/>
</dbReference>
<evidence type="ECO:0000256" key="1">
    <source>
        <dbReference type="ARBA" id="ARBA00004370"/>
    </source>
</evidence>
<dbReference type="PRINTS" id="PR00728">
    <property type="entry name" value="SIGNALPTASE"/>
</dbReference>
<evidence type="ECO:0000313" key="8">
    <source>
        <dbReference type="EMBL" id="TFD53546.1"/>
    </source>
</evidence>
<dbReference type="Proteomes" id="UP000297447">
    <property type="component" value="Unassembled WGS sequence"/>
</dbReference>
<dbReference type="PANTHER" id="PTHR10806">
    <property type="entry name" value="SIGNAL PEPTIDASE COMPLEX CATALYTIC SUBUNIT SEC11"/>
    <property type="match status" value="1"/>
</dbReference>
<evidence type="ECO:0000256" key="7">
    <source>
        <dbReference type="SAM" id="Phobius"/>
    </source>
</evidence>
<comment type="subcellular location">
    <subcellularLocation>
        <location evidence="1">Membrane</location>
    </subcellularLocation>
</comment>
<feature type="transmembrane region" description="Helical" evidence="7">
    <location>
        <begin position="181"/>
        <end position="204"/>
    </location>
</feature>
<gene>
    <name evidence="8" type="ORF">E3T55_05140</name>
</gene>
<sequence>MPCRDRRPASTSSGNCRTASLPHRFMTELAPAQVGVAATPPAVTLRDGWGWFVLSLLAHGYLVFVAALAACALVPLLAGLTGAVVLSSSMEPHISPGDVVLSQPYSTDDPAPLGRVVTFEAPTGSARPGPVLHRVVGVNDDDGSLITRGDANADADSAPLARLDILSTARLLVPWVGLPSYWLKAGLLAPLLVWLVLTAAAIAVEAASVGRGRAQRGDDERPRGPWLPRRASSRDGLWR</sequence>
<accession>A0A4R9A8T9</accession>
<keyword evidence="8" id="KW-0378">Hydrolase</keyword>
<evidence type="ECO:0000256" key="4">
    <source>
        <dbReference type="ARBA" id="ARBA00023136"/>
    </source>
</evidence>
<proteinExistence type="predicted"/>
<dbReference type="GO" id="GO:0016020">
    <property type="term" value="C:membrane"/>
    <property type="evidence" value="ECO:0007669"/>
    <property type="project" value="UniProtKB-SubCell"/>
</dbReference>
<keyword evidence="2 7" id="KW-0812">Transmembrane</keyword>